<evidence type="ECO:0000256" key="1">
    <source>
        <dbReference type="SAM" id="Coils"/>
    </source>
</evidence>
<evidence type="ECO:0000256" key="2">
    <source>
        <dbReference type="SAM" id="MobiDB-lite"/>
    </source>
</evidence>
<dbReference type="OMA" id="KRHANDM"/>
<organism evidence="3 4">
    <name type="scientific">Stylonychia lemnae</name>
    <name type="common">Ciliate</name>
    <dbReference type="NCBI Taxonomy" id="5949"/>
    <lineage>
        <taxon>Eukaryota</taxon>
        <taxon>Sar</taxon>
        <taxon>Alveolata</taxon>
        <taxon>Ciliophora</taxon>
        <taxon>Intramacronucleata</taxon>
        <taxon>Spirotrichea</taxon>
        <taxon>Stichotrichia</taxon>
        <taxon>Sporadotrichida</taxon>
        <taxon>Oxytrichidae</taxon>
        <taxon>Stylonychinae</taxon>
        <taxon>Stylonychia</taxon>
    </lineage>
</organism>
<dbReference type="InParanoid" id="A0A078A2F2"/>
<keyword evidence="1" id="KW-0175">Coiled coil</keyword>
<evidence type="ECO:0000313" key="3">
    <source>
        <dbReference type="EMBL" id="CDW74954.1"/>
    </source>
</evidence>
<sequence length="274" mass="32788">MEDYSEDQNQDINSQYDQNSNQSNNPQNGELWKQFGRESDVGKMLFSMYSAKEKPKIYYPPVKTKPRVEQPKEEKKCPQQAQIEYPEIKQKPRKKYHPIDFVPKRKGADEIQYEMQKELNKPLVAPGKRGVNRKFMINDLQERFQFKDREEIDRIIAEKKQAQLLPEINPKKKKKYNMNIAQKALQHYQEKYGKPPGDLLNLRPKTHDEIRDEQDQELEELFDSIVEEIEERQQYLDEVITIGGRKDIEQRVKNEIVDRIAELQKVREIQNKRR</sequence>
<dbReference type="Proteomes" id="UP000039865">
    <property type="component" value="Unassembled WGS sequence"/>
</dbReference>
<dbReference type="EMBL" id="CCKQ01003816">
    <property type="protein sequence ID" value="CDW74954.1"/>
    <property type="molecule type" value="Genomic_DNA"/>
</dbReference>
<name>A0A078A2F2_STYLE</name>
<proteinExistence type="predicted"/>
<keyword evidence="4" id="KW-1185">Reference proteome</keyword>
<accession>A0A078A2F2</accession>
<feature type="compositionally biased region" description="Low complexity" evidence="2">
    <location>
        <begin position="10"/>
        <end position="28"/>
    </location>
</feature>
<reference evidence="3 4" key="1">
    <citation type="submission" date="2014-06" db="EMBL/GenBank/DDBJ databases">
        <authorList>
            <person name="Swart Estienne"/>
        </authorList>
    </citation>
    <scope>NUCLEOTIDE SEQUENCE [LARGE SCALE GENOMIC DNA]</scope>
    <source>
        <strain evidence="3 4">130c</strain>
    </source>
</reference>
<gene>
    <name evidence="3" type="primary">Contig1456.g1590</name>
    <name evidence="3" type="ORF">STYLEM_3938</name>
</gene>
<feature type="compositionally biased region" description="Basic and acidic residues" evidence="2">
    <location>
        <begin position="66"/>
        <end position="77"/>
    </location>
</feature>
<evidence type="ECO:0000313" key="4">
    <source>
        <dbReference type="Proteomes" id="UP000039865"/>
    </source>
</evidence>
<feature type="region of interest" description="Disordered" evidence="2">
    <location>
        <begin position="61"/>
        <end position="96"/>
    </location>
</feature>
<dbReference type="OrthoDB" id="189770at2759"/>
<protein>
    <submittedName>
        <fullName evidence="3">Uncharacterized protein</fullName>
    </submittedName>
</protein>
<feature type="coiled-coil region" evidence="1">
    <location>
        <begin position="211"/>
        <end position="238"/>
    </location>
</feature>
<feature type="region of interest" description="Disordered" evidence="2">
    <location>
        <begin position="1"/>
        <end position="36"/>
    </location>
</feature>
<dbReference type="AlphaFoldDB" id="A0A078A2F2"/>